<dbReference type="OrthoDB" id="3268254at2"/>
<dbReference type="Proteomes" id="UP000297225">
    <property type="component" value="Unassembled WGS sequence"/>
</dbReference>
<accession>A0A4Y8WMN4</accession>
<evidence type="ECO:0000313" key="1">
    <source>
        <dbReference type="EMBL" id="TFH94338.1"/>
    </source>
</evidence>
<gene>
    <name evidence="1" type="ORF">E4P47_07925</name>
</gene>
<dbReference type="Pfam" id="PF21983">
    <property type="entry name" value="NikA-like"/>
    <property type="match status" value="1"/>
</dbReference>
<dbReference type="STRING" id="1122973.GCA_000379925_00751"/>
<comment type="caution">
    <text evidence="1">The sequence shown here is derived from an EMBL/GenBank/DDBJ whole genome shotgun (WGS) entry which is preliminary data.</text>
</comment>
<sequence>MTKNRGGRPTKQPSEKRRYPVQLKLNTIEYYTLKRRAAEAGVNRNEFLRMLIADAKIQARITPEQMHEIRQLTGMANNINQIARSLNTYGIRILPEELKRLRELISQHLKELKP</sequence>
<protein>
    <submittedName>
        <fullName evidence="1">MobC family plasmid mobilization relaxosome protein</fullName>
    </submittedName>
</protein>
<dbReference type="EMBL" id="SPNC01000137">
    <property type="protein sequence ID" value="TFH94338.1"/>
    <property type="molecule type" value="Genomic_DNA"/>
</dbReference>
<proteinExistence type="predicted"/>
<reference evidence="1 2" key="1">
    <citation type="submission" date="2019-03" db="EMBL/GenBank/DDBJ databases">
        <title>Porphyromonas levii Isolated from the Uterus of Dairy Cows.</title>
        <authorList>
            <person name="Francis A.M."/>
        </authorList>
    </citation>
    <scope>NUCLEOTIDE SEQUENCE [LARGE SCALE GENOMIC DNA]</scope>
    <source>
        <strain evidence="1 2">AF5678</strain>
    </source>
</reference>
<organism evidence="1 2">
    <name type="scientific">Porphyromonas levii</name>
    <dbReference type="NCBI Taxonomy" id="28114"/>
    <lineage>
        <taxon>Bacteria</taxon>
        <taxon>Pseudomonadati</taxon>
        <taxon>Bacteroidota</taxon>
        <taxon>Bacteroidia</taxon>
        <taxon>Bacteroidales</taxon>
        <taxon>Porphyromonadaceae</taxon>
        <taxon>Porphyromonas</taxon>
    </lineage>
</organism>
<evidence type="ECO:0000313" key="2">
    <source>
        <dbReference type="Proteomes" id="UP000297225"/>
    </source>
</evidence>
<dbReference type="AlphaFoldDB" id="A0A4Y8WMN4"/>
<dbReference type="RefSeq" id="WP_134849953.1">
    <property type="nucleotide sequence ID" value="NZ_CP197400.1"/>
</dbReference>
<name>A0A4Y8WMN4_9PORP</name>
<dbReference type="InterPro" id="IPR053842">
    <property type="entry name" value="NikA-like"/>
</dbReference>
<keyword evidence="2" id="KW-1185">Reference proteome</keyword>